<dbReference type="InterPro" id="IPR036812">
    <property type="entry name" value="NAD(P)_OxRdtase_dom_sf"/>
</dbReference>
<evidence type="ECO:0000313" key="3">
    <source>
        <dbReference type="EMBL" id="MFD1911545.1"/>
    </source>
</evidence>
<gene>
    <name evidence="3" type="ORF">ACFSGJ_04870</name>
</gene>
<evidence type="ECO:0000313" key="4">
    <source>
        <dbReference type="Proteomes" id="UP001597353"/>
    </source>
</evidence>
<evidence type="ECO:0000259" key="2">
    <source>
        <dbReference type="Pfam" id="PF00248"/>
    </source>
</evidence>
<dbReference type="SUPFAM" id="SSF51430">
    <property type="entry name" value="NAD(P)-linked oxidoreductase"/>
    <property type="match status" value="1"/>
</dbReference>
<sequence>MRKVPLGRSGLMVSEICLGSMTWGTQNTEAEAHDQIAMAAEHGVNFIDTAEMYPTNPVAAETMGRTEEYIGSYFAASGRRDDWIVATKITGEGQKAVRDGALITPQTFTEAVEGSLRRLRTDVIDLYQIHWPNRGSYHFRQHWDYDPSGQDRQQTLDHMRAILETAQGLVEAGKIRHFALSNETAWGTAQWLRLSDETGLPRVQSIQNEYSLLCRHFDTDLAELSVNEDVTLLAYSPLATGLLTGKYAGDVIPEGTRRSRNATLGGRITPRVFEAVAAYLGIANTHGLDPAQMALAWLRARPFPVIPIIGATNLNQLATVLTSVDLDLGDAVLRDIGRAHRAHPMPY</sequence>
<name>A0ABW4S1R1_9RHOB</name>
<dbReference type="RefSeq" id="WP_390259872.1">
    <property type="nucleotide sequence ID" value="NZ_JBHUGH010000003.1"/>
</dbReference>
<keyword evidence="4" id="KW-1185">Reference proteome</keyword>
<dbReference type="PANTHER" id="PTHR43364:SF4">
    <property type="entry name" value="NAD(P)-LINKED OXIDOREDUCTASE SUPERFAMILY PROTEIN"/>
    <property type="match status" value="1"/>
</dbReference>
<comment type="caution">
    <text evidence="3">The sequence shown here is derived from an EMBL/GenBank/DDBJ whole genome shotgun (WGS) entry which is preliminary data.</text>
</comment>
<dbReference type="EMBL" id="JBHUGH010000003">
    <property type="protein sequence ID" value="MFD1911545.1"/>
    <property type="molecule type" value="Genomic_DNA"/>
</dbReference>
<dbReference type="InterPro" id="IPR023210">
    <property type="entry name" value="NADP_OxRdtase_dom"/>
</dbReference>
<dbReference type="CDD" id="cd19094">
    <property type="entry name" value="AKR_Tas-like"/>
    <property type="match status" value="1"/>
</dbReference>
<dbReference type="Proteomes" id="UP001597353">
    <property type="component" value="Unassembled WGS sequence"/>
</dbReference>
<proteinExistence type="predicted"/>
<dbReference type="Gene3D" id="3.20.20.100">
    <property type="entry name" value="NADP-dependent oxidoreductase domain"/>
    <property type="match status" value="1"/>
</dbReference>
<protein>
    <submittedName>
        <fullName evidence="3">Aldo/keto reductase</fullName>
    </submittedName>
</protein>
<dbReference type="Pfam" id="PF00248">
    <property type="entry name" value="Aldo_ket_red"/>
    <property type="match status" value="1"/>
</dbReference>
<organism evidence="3 4">
    <name type="scientific">Halodurantibacterium flavum</name>
    <dbReference type="NCBI Taxonomy" id="1382802"/>
    <lineage>
        <taxon>Bacteria</taxon>
        <taxon>Pseudomonadati</taxon>
        <taxon>Pseudomonadota</taxon>
        <taxon>Alphaproteobacteria</taxon>
        <taxon>Rhodobacterales</taxon>
        <taxon>Paracoccaceae</taxon>
        <taxon>Halodurantibacterium</taxon>
    </lineage>
</organism>
<evidence type="ECO:0000256" key="1">
    <source>
        <dbReference type="ARBA" id="ARBA00023002"/>
    </source>
</evidence>
<reference evidence="4" key="1">
    <citation type="journal article" date="2019" name="Int. J. Syst. Evol. Microbiol.">
        <title>The Global Catalogue of Microorganisms (GCM) 10K type strain sequencing project: providing services to taxonomists for standard genome sequencing and annotation.</title>
        <authorList>
            <consortium name="The Broad Institute Genomics Platform"/>
            <consortium name="The Broad Institute Genome Sequencing Center for Infectious Disease"/>
            <person name="Wu L."/>
            <person name="Ma J."/>
        </authorList>
    </citation>
    <scope>NUCLEOTIDE SEQUENCE [LARGE SCALE GENOMIC DNA]</scope>
    <source>
        <strain evidence="4">CGMCC 4.7242</strain>
    </source>
</reference>
<keyword evidence="1" id="KW-0560">Oxidoreductase</keyword>
<dbReference type="InterPro" id="IPR050523">
    <property type="entry name" value="AKR_Detox_Biosynth"/>
</dbReference>
<accession>A0ABW4S1R1</accession>
<feature type="domain" description="NADP-dependent oxidoreductase" evidence="2">
    <location>
        <begin position="15"/>
        <end position="336"/>
    </location>
</feature>
<dbReference type="PANTHER" id="PTHR43364">
    <property type="entry name" value="NADH-SPECIFIC METHYLGLYOXAL REDUCTASE-RELATED"/>
    <property type="match status" value="1"/>
</dbReference>